<keyword evidence="4 7" id="KW-0573">Peptidoglycan synthesis</keyword>
<evidence type="ECO:0000256" key="6">
    <source>
        <dbReference type="ARBA" id="ARBA00023316"/>
    </source>
</evidence>
<feature type="active site" description="Nucleophile" evidence="7">
    <location>
        <position position="357"/>
    </location>
</feature>
<dbReference type="InterPro" id="IPR038063">
    <property type="entry name" value="Transpep_catalytic_dom"/>
</dbReference>
<dbReference type="InterPro" id="IPR005490">
    <property type="entry name" value="LD_TPept_cat_dom"/>
</dbReference>
<organism evidence="11 12">
    <name type="scientific">Nocardioides oceani</name>
    <dbReference type="NCBI Taxonomy" id="3058369"/>
    <lineage>
        <taxon>Bacteria</taxon>
        <taxon>Bacillati</taxon>
        <taxon>Actinomycetota</taxon>
        <taxon>Actinomycetes</taxon>
        <taxon>Propionibacteriales</taxon>
        <taxon>Nocardioidaceae</taxon>
        <taxon>Nocardioides</taxon>
    </lineage>
</organism>
<feature type="active site" description="Proton donor/acceptor" evidence="7">
    <location>
        <position position="339"/>
    </location>
</feature>
<feature type="domain" description="L,D-TPase catalytic" evidence="10">
    <location>
        <begin position="255"/>
        <end position="381"/>
    </location>
</feature>
<reference evidence="11" key="1">
    <citation type="submission" date="2023-06" db="EMBL/GenBank/DDBJ databases">
        <title>Draft genome sequence of Nocardioides sp. SOB77.</title>
        <authorList>
            <person name="Zhang G."/>
        </authorList>
    </citation>
    <scope>NUCLEOTIDE SEQUENCE</scope>
    <source>
        <strain evidence="11">SOB77</strain>
    </source>
</reference>
<gene>
    <name evidence="11" type="ORF">QWY28_08330</name>
</gene>
<dbReference type="PANTHER" id="PTHR30582:SF2">
    <property type="entry name" value="L,D-TRANSPEPTIDASE YCIB-RELATED"/>
    <property type="match status" value="1"/>
</dbReference>
<dbReference type="InterPro" id="IPR050979">
    <property type="entry name" value="LD-transpeptidase"/>
</dbReference>
<dbReference type="Gene3D" id="2.40.440.10">
    <property type="entry name" value="L,D-transpeptidase catalytic domain-like"/>
    <property type="match status" value="1"/>
</dbReference>
<dbReference type="PANTHER" id="PTHR30582">
    <property type="entry name" value="L,D-TRANSPEPTIDASE"/>
    <property type="match status" value="1"/>
</dbReference>
<sequence length="410" mass="43523">MSERRARTRRGAALAAALVLTLPLAAACDSTDAASGRPDGPGTTAAGAEPGATGRITPNVAGGARPVPVDTVVEVAAEGAVLDTVRLEPVGGPTQEAPAVAGRLTADGRAWRAEERLEPGVAYVLRARGEDADGNVLRRAERFRTVDLTLDQQTYPSVAPLDGETVGVGMPVIVTFDVPVTDRASIERHLEVDARPAQPGTWHWMSDTEVHYRPKTYWKPGTEVSVDVDVNGIPAGGGIYGQVSRTVDFTVGDAHVYRVDAAAHHMKVFSNGELLRTIPVTTGKPGFTTRSGTKVIIEKFDVKRMNSETVGIAAGSAEAYDIDDVQWAMRLTYSGEFIHAAPWSVGSQGYANVSHGCTGLSTADAGWLYAMSRRGDVVEYVGTDRPMTLDNGYGDWNASWADYRAGSALG</sequence>
<evidence type="ECO:0000256" key="1">
    <source>
        <dbReference type="ARBA" id="ARBA00004752"/>
    </source>
</evidence>
<dbReference type="SUPFAM" id="SSF141523">
    <property type="entry name" value="L,D-transpeptidase catalytic domain-like"/>
    <property type="match status" value="1"/>
</dbReference>
<evidence type="ECO:0000256" key="9">
    <source>
        <dbReference type="SAM" id="SignalP"/>
    </source>
</evidence>
<feature type="compositionally biased region" description="Low complexity" evidence="8">
    <location>
        <begin position="36"/>
        <end position="54"/>
    </location>
</feature>
<dbReference type="Pfam" id="PF03734">
    <property type="entry name" value="YkuD"/>
    <property type="match status" value="1"/>
</dbReference>
<comment type="caution">
    <text evidence="11">The sequence shown here is derived from an EMBL/GenBank/DDBJ whole genome shotgun (WGS) entry which is preliminary data.</text>
</comment>
<dbReference type="CDD" id="cd13432">
    <property type="entry name" value="LDT_IgD_like_2"/>
    <property type="match status" value="1"/>
</dbReference>
<dbReference type="PROSITE" id="PS52029">
    <property type="entry name" value="LD_TPASE"/>
    <property type="match status" value="1"/>
</dbReference>
<dbReference type="Gene3D" id="2.60.40.3780">
    <property type="match status" value="1"/>
</dbReference>
<evidence type="ECO:0000313" key="11">
    <source>
        <dbReference type="EMBL" id="MDN4172943.1"/>
    </source>
</evidence>
<evidence type="ECO:0000313" key="12">
    <source>
        <dbReference type="Proteomes" id="UP001168620"/>
    </source>
</evidence>
<keyword evidence="9" id="KW-0732">Signal</keyword>
<feature type="signal peptide" evidence="9">
    <location>
        <begin position="1"/>
        <end position="27"/>
    </location>
</feature>
<proteinExistence type="predicted"/>
<keyword evidence="2" id="KW-0808">Transferase</keyword>
<keyword evidence="12" id="KW-1185">Reference proteome</keyword>
<evidence type="ECO:0000256" key="7">
    <source>
        <dbReference type="PROSITE-ProRule" id="PRU01373"/>
    </source>
</evidence>
<dbReference type="PROSITE" id="PS51257">
    <property type="entry name" value="PROKAR_LIPOPROTEIN"/>
    <property type="match status" value="1"/>
</dbReference>
<keyword evidence="5" id="KW-0012">Acyltransferase</keyword>
<evidence type="ECO:0000256" key="5">
    <source>
        <dbReference type="ARBA" id="ARBA00023315"/>
    </source>
</evidence>
<comment type="pathway">
    <text evidence="1 7">Cell wall biogenesis; peptidoglycan biosynthesis.</text>
</comment>
<feature type="region of interest" description="Disordered" evidence="8">
    <location>
        <begin position="30"/>
        <end position="64"/>
    </location>
</feature>
<accession>A0ABT8FE33</accession>
<protein>
    <submittedName>
        <fullName evidence="11">Ig-like domain-containing protein</fullName>
    </submittedName>
</protein>
<evidence type="ECO:0000256" key="4">
    <source>
        <dbReference type="ARBA" id="ARBA00022984"/>
    </source>
</evidence>
<dbReference type="InterPro" id="IPR041280">
    <property type="entry name" value="Big_10"/>
</dbReference>
<evidence type="ECO:0000256" key="8">
    <source>
        <dbReference type="SAM" id="MobiDB-lite"/>
    </source>
</evidence>
<feature type="chain" id="PRO_5047296050" evidence="9">
    <location>
        <begin position="28"/>
        <end position="410"/>
    </location>
</feature>
<dbReference type="CDD" id="cd16913">
    <property type="entry name" value="YkuD_like"/>
    <property type="match status" value="1"/>
</dbReference>
<keyword evidence="6 7" id="KW-0961">Cell wall biogenesis/degradation</keyword>
<evidence type="ECO:0000259" key="10">
    <source>
        <dbReference type="PROSITE" id="PS52029"/>
    </source>
</evidence>
<evidence type="ECO:0000256" key="3">
    <source>
        <dbReference type="ARBA" id="ARBA00022960"/>
    </source>
</evidence>
<name>A0ABT8FE33_9ACTN</name>
<dbReference type="EMBL" id="JAUHJQ010000002">
    <property type="protein sequence ID" value="MDN4172943.1"/>
    <property type="molecule type" value="Genomic_DNA"/>
</dbReference>
<dbReference type="RefSeq" id="WP_300951920.1">
    <property type="nucleotide sequence ID" value="NZ_JAUHJQ010000002.1"/>
</dbReference>
<evidence type="ECO:0000256" key="2">
    <source>
        <dbReference type="ARBA" id="ARBA00022679"/>
    </source>
</evidence>
<dbReference type="Pfam" id="PF17964">
    <property type="entry name" value="Big_10"/>
    <property type="match status" value="1"/>
</dbReference>
<dbReference type="Proteomes" id="UP001168620">
    <property type="component" value="Unassembled WGS sequence"/>
</dbReference>
<dbReference type="Gene3D" id="2.60.40.3710">
    <property type="match status" value="1"/>
</dbReference>
<keyword evidence="3 7" id="KW-0133">Cell shape</keyword>